<dbReference type="AlphaFoldDB" id="A0A645FRK1"/>
<dbReference type="EMBL" id="VSSQ01063287">
    <property type="protein sequence ID" value="MPN16346.1"/>
    <property type="molecule type" value="Genomic_DNA"/>
</dbReference>
<dbReference type="GO" id="GO:0016747">
    <property type="term" value="F:acyltransferase activity, transferring groups other than amino-acyl groups"/>
    <property type="evidence" value="ECO:0007669"/>
    <property type="project" value="InterPro"/>
</dbReference>
<dbReference type="CDD" id="cd04301">
    <property type="entry name" value="NAT_SF"/>
    <property type="match status" value="1"/>
</dbReference>
<reference evidence="4" key="1">
    <citation type="submission" date="2019-08" db="EMBL/GenBank/DDBJ databases">
        <authorList>
            <person name="Kucharzyk K."/>
            <person name="Murdoch R.W."/>
            <person name="Higgins S."/>
            <person name="Loffler F."/>
        </authorList>
    </citation>
    <scope>NUCLEOTIDE SEQUENCE</scope>
</reference>
<organism evidence="4">
    <name type="scientific">bioreactor metagenome</name>
    <dbReference type="NCBI Taxonomy" id="1076179"/>
    <lineage>
        <taxon>unclassified sequences</taxon>
        <taxon>metagenomes</taxon>
        <taxon>ecological metagenomes</taxon>
    </lineage>
</organism>
<dbReference type="InterPro" id="IPR016181">
    <property type="entry name" value="Acyl_CoA_acyltransferase"/>
</dbReference>
<dbReference type="InterPro" id="IPR050832">
    <property type="entry name" value="Bact_Acetyltransf"/>
</dbReference>
<comment type="caution">
    <text evidence="4">The sequence shown here is derived from an EMBL/GenBank/DDBJ whole genome shotgun (WGS) entry which is preliminary data.</text>
</comment>
<protein>
    <recommendedName>
        <fullName evidence="3">N-acetyltransferase domain-containing protein</fullName>
    </recommendedName>
</protein>
<evidence type="ECO:0000259" key="3">
    <source>
        <dbReference type="PROSITE" id="PS51186"/>
    </source>
</evidence>
<evidence type="ECO:0000313" key="4">
    <source>
        <dbReference type="EMBL" id="MPN16346.1"/>
    </source>
</evidence>
<dbReference type="Pfam" id="PF00583">
    <property type="entry name" value="Acetyltransf_1"/>
    <property type="match status" value="1"/>
</dbReference>
<feature type="domain" description="N-acetyltransferase" evidence="3">
    <location>
        <begin position="1"/>
        <end position="166"/>
    </location>
</feature>
<evidence type="ECO:0000256" key="2">
    <source>
        <dbReference type="ARBA" id="ARBA00023315"/>
    </source>
</evidence>
<keyword evidence="2" id="KW-0012">Acyltransferase</keyword>
<dbReference type="InterPro" id="IPR000182">
    <property type="entry name" value="GNAT_dom"/>
</dbReference>
<name>A0A645FRK1_9ZZZZ</name>
<gene>
    <name evidence="4" type="ORF">SDC9_163685</name>
</gene>
<dbReference type="SUPFAM" id="SSF55729">
    <property type="entry name" value="Acyl-CoA N-acyltransferases (Nat)"/>
    <property type="match status" value="1"/>
</dbReference>
<keyword evidence="1" id="KW-0808">Transferase</keyword>
<dbReference type="PANTHER" id="PTHR43877">
    <property type="entry name" value="AMINOALKYLPHOSPHONATE N-ACETYLTRANSFERASE-RELATED-RELATED"/>
    <property type="match status" value="1"/>
</dbReference>
<dbReference type="PROSITE" id="PS51186">
    <property type="entry name" value="GNAT"/>
    <property type="match status" value="1"/>
</dbReference>
<dbReference type="PANTHER" id="PTHR43877:SF2">
    <property type="entry name" value="AMINOALKYLPHOSPHONATE N-ACETYLTRANSFERASE-RELATED"/>
    <property type="match status" value="1"/>
</dbReference>
<evidence type="ECO:0000256" key="1">
    <source>
        <dbReference type="ARBA" id="ARBA00022679"/>
    </source>
</evidence>
<sequence>MEFVLEKAGMADLDAIVQLFKAAVKALEANNIHQWDEIYPDRETLRGDILAEQMYAVRLNGAITAVCVLNQDYSKEYDDGDWQYKDASFYVVHRLCVNPAFQNQGIGTKTMLLAEAMLREMGIETLRLDAFIPNAASNRMYQKLGYVKTGEVTWRKGRFYLYEKKL</sequence>
<proteinExistence type="predicted"/>
<dbReference type="Gene3D" id="3.40.630.30">
    <property type="match status" value="1"/>
</dbReference>
<accession>A0A645FRK1</accession>